<reference evidence="2 3" key="1">
    <citation type="journal article" date="2011" name="J. Bacteriol.">
        <title>Draft genome sequence of the marine bacterium Streptomyces griseoaurantiacus M045, which produces novel manumycin-type antibiotics with a pABA core component.</title>
        <authorList>
            <person name="Li F."/>
            <person name="Jiang P."/>
            <person name="Zheng H."/>
            <person name="Wang S."/>
            <person name="Zhao G."/>
            <person name="Qin S."/>
            <person name="Liu Z."/>
        </authorList>
    </citation>
    <scope>NUCLEOTIDE SEQUENCE [LARGE SCALE GENOMIC DNA]</scope>
    <source>
        <strain evidence="2 3">M045</strain>
    </source>
</reference>
<dbReference type="InterPro" id="IPR036291">
    <property type="entry name" value="NAD(P)-bd_dom_sf"/>
</dbReference>
<keyword evidence="3" id="KW-1185">Reference proteome</keyword>
<dbReference type="PANTHER" id="PTHR43162:SF1">
    <property type="entry name" value="PRESTALK A DIFFERENTIATION PROTEIN A"/>
    <property type="match status" value="1"/>
</dbReference>
<protein>
    <recommendedName>
        <fullName evidence="1">NAD(P)-binding domain-containing protein</fullName>
    </recommendedName>
</protein>
<feature type="domain" description="NAD(P)-binding" evidence="1">
    <location>
        <begin position="22"/>
        <end position="195"/>
    </location>
</feature>
<dbReference type="InterPro" id="IPR016040">
    <property type="entry name" value="NAD(P)-bd_dom"/>
</dbReference>
<dbReference type="Proteomes" id="UP000003022">
    <property type="component" value="Unassembled WGS sequence"/>
</dbReference>
<dbReference type="InterPro" id="IPR051604">
    <property type="entry name" value="Ergot_Alk_Oxidoreductase"/>
</dbReference>
<evidence type="ECO:0000313" key="2">
    <source>
        <dbReference type="EMBL" id="EGG48414.1"/>
    </source>
</evidence>
<name>F3NDY6_9ACTN</name>
<dbReference type="STRING" id="996637.SGM_1350"/>
<gene>
    <name evidence="2" type="ORF">SGM_1350</name>
</gene>
<dbReference type="Pfam" id="PF13460">
    <property type="entry name" value="NAD_binding_10"/>
    <property type="match status" value="1"/>
</dbReference>
<dbReference type="SUPFAM" id="SSF51735">
    <property type="entry name" value="NAD(P)-binding Rossmann-fold domains"/>
    <property type="match status" value="1"/>
</dbReference>
<dbReference type="eggNOG" id="COG0702">
    <property type="taxonomic scope" value="Bacteria"/>
</dbReference>
<sequence>MRGTDDENTHETQEQNMIVVTGATGNIGRPLTRALAASGAQVTAVSRHAAPMPDGVRHVVADLADPAGLTPVLTGAKSLFLLLSGDLHATGAEHAGLLARAADSGVRRVVLLSTLGVVTRPFGPTRVAMRALEDTLRESGMEWSLLRPGGFASNALWWAESVRTRRVVAAPFGDVGVPLVDPADIAEVAAACLLEDRHTGGAYDLTGPEVITPRQQTEALATALGSPVAFHELTREEAGAGLRRAMPAELAEDTLDILGSPSPAELRVSPDVERVLGRAPRTFADWAARHVEAFR</sequence>
<dbReference type="Gene3D" id="3.90.25.10">
    <property type="entry name" value="UDP-galactose 4-epimerase, domain 1"/>
    <property type="match status" value="1"/>
</dbReference>
<organism evidence="2 3">
    <name type="scientific">Streptomyces griseoaurantiacus M045</name>
    <dbReference type="NCBI Taxonomy" id="996637"/>
    <lineage>
        <taxon>Bacteria</taxon>
        <taxon>Bacillati</taxon>
        <taxon>Actinomycetota</taxon>
        <taxon>Actinomycetes</taxon>
        <taxon>Kitasatosporales</taxon>
        <taxon>Streptomycetaceae</taxon>
        <taxon>Streptomyces</taxon>
        <taxon>Streptomyces aurantiacus group</taxon>
    </lineage>
</organism>
<proteinExistence type="predicted"/>
<evidence type="ECO:0000313" key="3">
    <source>
        <dbReference type="Proteomes" id="UP000003022"/>
    </source>
</evidence>
<dbReference type="EMBL" id="AEYX01000024">
    <property type="protein sequence ID" value="EGG48414.1"/>
    <property type="molecule type" value="Genomic_DNA"/>
</dbReference>
<dbReference type="PANTHER" id="PTHR43162">
    <property type="match status" value="1"/>
</dbReference>
<comment type="caution">
    <text evidence="2">The sequence shown here is derived from an EMBL/GenBank/DDBJ whole genome shotgun (WGS) entry which is preliminary data.</text>
</comment>
<dbReference type="AlphaFoldDB" id="F3NDY6"/>
<dbReference type="Gene3D" id="3.40.50.720">
    <property type="entry name" value="NAD(P)-binding Rossmann-like Domain"/>
    <property type="match status" value="1"/>
</dbReference>
<evidence type="ECO:0000259" key="1">
    <source>
        <dbReference type="Pfam" id="PF13460"/>
    </source>
</evidence>
<accession>F3NDY6</accession>